<dbReference type="InterPro" id="IPR004360">
    <property type="entry name" value="Glyas_Fos-R_dOase_dom"/>
</dbReference>
<proteinExistence type="predicted"/>
<dbReference type="Pfam" id="PF00903">
    <property type="entry name" value="Glyoxalase"/>
    <property type="match status" value="1"/>
</dbReference>
<accession>A0A518IJB8</accession>
<dbReference type="SUPFAM" id="SSF54593">
    <property type="entry name" value="Glyoxalase/Bleomycin resistance protein/Dihydroxybiphenyl dioxygenase"/>
    <property type="match status" value="1"/>
</dbReference>
<name>A0A518IJB8_9PLAN</name>
<organism evidence="2 3">
    <name type="scientific">Gimesia fumaroli</name>
    <dbReference type="NCBI Taxonomy" id="2527976"/>
    <lineage>
        <taxon>Bacteria</taxon>
        <taxon>Pseudomonadati</taxon>
        <taxon>Planctomycetota</taxon>
        <taxon>Planctomycetia</taxon>
        <taxon>Planctomycetales</taxon>
        <taxon>Planctomycetaceae</taxon>
        <taxon>Gimesia</taxon>
    </lineage>
</organism>
<dbReference type="RefSeq" id="WP_145312545.1">
    <property type="nucleotide sequence ID" value="NZ_CP037452.1"/>
</dbReference>
<dbReference type="InterPro" id="IPR029068">
    <property type="entry name" value="Glyas_Bleomycin-R_OHBP_Dase"/>
</dbReference>
<feature type="domain" description="VOC" evidence="1">
    <location>
        <begin position="14"/>
        <end position="126"/>
    </location>
</feature>
<reference evidence="2 3" key="1">
    <citation type="submission" date="2019-03" db="EMBL/GenBank/DDBJ databases">
        <title>Deep-cultivation of Planctomycetes and their phenomic and genomic characterization uncovers novel biology.</title>
        <authorList>
            <person name="Wiegand S."/>
            <person name="Jogler M."/>
            <person name="Boedeker C."/>
            <person name="Pinto D."/>
            <person name="Vollmers J."/>
            <person name="Rivas-Marin E."/>
            <person name="Kohn T."/>
            <person name="Peeters S.H."/>
            <person name="Heuer A."/>
            <person name="Rast P."/>
            <person name="Oberbeckmann S."/>
            <person name="Bunk B."/>
            <person name="Jeske O."/>
            <person name="Meyerdierks A."/>
            <person name="Storesund J.E."/>
            <person name="Kallscheuer N."/>
            <person name="Luecker S."/>
            <person name="Lage O.M."/>
            <person name="Pohl T."/>
            <person name="Merkel B.J."/>
            <person name="Hornburger P."/>
            <person name="Mueller R.-W."/>
            <person name="Bruemmer F."/>
            <person name="Labrenz M."/>
            <person name="Spormann A.M."/>
            <person name="Op den Camp H."/>
            <person name="Overmann J."/>
            <person name="Amann R."/>
            <person name="Jetten M.S.M."/>
            <person name="Mascher T."/>
            <person name="Medema M.H."/>
            <person name="Devos D.P."/>
            <person name="Kaster A.-K."/>
            <person name="Ovreas L."/>
            <person name="Rohde M."/>
            <person name="Galperin M.Y."/>
            <person name="Jogler C."/>
        </authorList>
    </citation>
    <scope>NUCLEOTIDE SEQUENCE [LARGE SCALE GENOMIC DNA]</scope>
    <source>
        <strain evidence="2 3">Enr17</strain>
    </source>
</reference>
<protein>
    <submittedName>
        <fullName evidence="2">Glyoxalase-like domain protein</fullName>
    </submittedName>
</protein>
<evidence type="ECO:0000259" key="1">
    <source>
        <dbReference type="PROSITE" id="PS51819"/>
    </source>
</evidence>
<dbReference type="Proteomes" id="UP000318313">
    <property type="component" value="Chromosome"/>
</dbReference>
<dbReference type="InterPro" id="IPR037523">
    <property type="entry name" value="VOC_core"/>
</dbReference>
<dbReference type="CDD" id="cd06587">
    <property type="entry name" value="VOC"/>
    <property type="match status" value="1"/>
</dbReference>
<evidence type="ECO:0000313" key="3">
    <source>
        <dbReference type="Proteomes" id="UP000318313"/>
    </source>
</evidence>
<dbReference type="EMBL" id="CP037452">
    <property type="protein sequence ID" value="QDV53193.1"/>
    <property type="molecule type" value="Genomic_DNA"/>
</dbReference>
<dbReference type="PROSITE" id="PS51819">
    <property type="entry name" value="VOC"/>
    <property type="match status" value="1"/>
</dbReference>
<evidence type="ECO:0000313" key="2">
    <source>
        <dbReference type="EMBL" id="QDV53193.1"/>
    </source>
</evidence>
<dbReference type="KEGG" id="gfm:Enr17x_52650"/>
<gene>
    <name evidence="2" type="ORF">Enr17x_52650</name>
</gene>
<dbReference type="Gene3D" id="3.10.180.10">
    <property type="entry name" value="2,3-Dihydroxybiphenyl 1,2-Dioxygenase, domain 1"/>
    <property type="match status" value="1"/>
</dbReference>
<dbReference type="PANTHER" id="PTHR38743:SF2">
    <property type="entry name" value="DUF2185 DOMAIN-CONTAINING PROTEIN"/>
    <property type="match status" value="1"/>
</dbReference>
<keyword evidence="3" id="KW-1185">Reference proteome</keyword>
<sequence>MPIEPVFKSASPYQDDVLSLPITDLDSTSNWYAKHFGMTEIERHDAPVPTVVLERDGTRLGFAINGGDPSQDGAAILVTNIQQVKDEMESNGVSIANWCIDNRDGQKLQVFFVVAPDGLCYYFHEPIDPT</sequence>
<dbReference type="PANTHER" id="PTHR38743">
    <property type="entry name" value="SIMILAR TO GLYOXYLASE I FAMILY PROTEIN"/>
    <property type="match status" value="1"/>
</dbReference>
<dbReference type="AlphaFoldDB" id="A0A518IJB8"/>
<dbReference type="OrthoDB" id="291991at2"/>